<sequence length="165" mass="18184">MTSSRLLKALAFLSLSCVAAAAWMWHATGEPPDRWLLRIAGASFFTALIVAIASPDTRPRMMMRFLAALFALFALIAFATDISRPVVDGQSQGAISLLQHMQTLAPSFVAALERTIEHSTSTFVWDPVLTSILSLPAWLIFLTFAVGAGFLGRPRRRVRIFVNDY</sequence>
<feature type="transmembrane region" description="Helical" evidence="1">
    <location>
        <begin position="35"/>
        <end position="53"/>
    </location>
</feature>
<keyword evidence="1" id="KW-0812">Transmembrane</keyword>
<organism evidence="3 4">
    <name type="scientific">Hyphomicrobium denitrificans 1NES1</name>
    <dbReference type="NCBI Taxonomy" id="670307"/>
    <lineage>
        <taxon>Bacteria</taxon>
        <taxon>Pseudomonadati</taxon>
        <taxon>Pseudomonadota</taxon>
        <taxon>Alphaproteobacteria</taxon>
        <taxon>Hyphomicrobiales</taxon>
        <taxon>Hyphomicrobiaceae</taxon>
        <taxon>Hyphomicrobium</taxon>
    </lineage>
</organism>
<name>N0B120_9HYPH</name>
<proteinExistence type="predicted"/>
<feature type="signal peptide" evidence="2">
    <location>
        <begin position="1"/>
        <end position="21"/>
    </location>
</feature>
<evidence type="ECO:0008006" key="5">
    <source>
        <dbReference type="Google" id="ProtNLM"/>
    </source>
</evidence>
<dbReference type="Proteomes" id="UP000005952">
    <property type="component" value="Chromosome"/>
</dbReference>
<evidence type="ECO:0000313" key="4">
    <source>
        <dbReference type="Proteomes" id="UP000005952"/>
    </source>
</evidence>
<evidence type="ECO:0000313" key="3">
    <source>
        <dbReference type="EMBL" id="AGK56618.1"/>
    </source>
</evidence>
<dbReference type="KEGG" id="hdt:HYPDE_24663"/>
<feature type="transmembrane region" description="Helical" evidence="1">
    <location>
        <begin position="65"/>
        <end position="83"/>
    </location>
</feature>
<reference evidence="3 4" key="1">
    <citation type="journal article" date="2013" name="Genome Announc.">
        <title>Genome sequences for three denitrifying bacterial strains isolated from a uranium- and nitrate-contaminated subsurface environment.</title>
        <authorList>
            <person name="Venkatramanan R."/>
            <person name="Prakash O."/>
            <person name="Woyke T."/>
            <person name="Chain P."/>
            <person name="Goodwin L.A."/>
            <person name="Watson D."/>
            <person name="Brooks S."/>
            <person name="Kostka J.E."/>
            <person name="Green S.J."/>
        </authorList>
    </citation>
    <scope>NUCLEOTIDE SEQUENCE [LARGE SCALE GENOMIC DNA]</scope>
    <source>
        <strain evidence="3 4">1NES1</strain>
    </source>
</reference>
<accession>N0B120</accession>
<feature type="transmembrane region" description="Helical" evidence="1">
    <location>
        <begin position="128"/>
        <end position="151"/>
    </location>
</feature>
<dbReference type="HOGENOM" id="CLU_1624871_0_0_5"/>
<evidence type="ECO:0000256" key="2">
    <source>
        <dbReference type="SAM" id="SignalP"/>
    </source>
</evidence>
<keyword evidence="2" id="KW-0732">Signal</keyword>
<protein>
    <recommendedName>
        <fullName evidence="5">Disulfide bond formation protein DsbB</fullName>
    </recommendedName>
</protein>
<gene>
    <name evidence="3" type="ORF">HYPDE_24663</name>
</gene>
<dbReference type="eggNOG" id="ENOG5033AZT">
    <property type="taxonomic scope" value="Bacteria"/>
</dbReference>
<keyword evidence="1" id="KW-0472">Membrane</keyword>
<feature type="chain" id="PRO_5004105118" description="Disulfide bond formation protein DsbB" evidence="2">
    <location>
        <begin position="22"/>
        <end position="165"/>
    </location>
</feature>
<keyword evidence="1" id="KW-1133">Transmembrane helix</keyword>
<dbReference type="OrthoDB" id="7679120at2"/>
<dbReference type="EMBL" id="CP005587">
    <property type="protein sequence ID" value="AGK56618.1"/>
    <property type="molecule type" value="Genomic_DNA"/>
</dbReference>
<dbReference type="RefSeq" id="WP_015596655.1">
    <property type="nucleotide sequence ID" value="NC_021172.1"/>
</dbReference>
<dbReference type="AlphaFoldDB" id="N0B120"/>
<evidence type="ECO:0000256" key="1">
    <source>
        <dbReference type="SAM" id="Phobius"/>
    </source>
</evidence>
<keyword evidence="4" id="KW-1185">Reference proteome</keyword>